<dbReference type="OrthoDB" id="2761968at2759"/>
<evidence type="ECO:0000313" key="1">
    <source>
        <dbReference type="EMBL" id="RPD59558.1"/>
    </source>
</evidence>
<sequence length="168" mass="18997">MYATPSGGPSDALSEVWMGRGTYDVDMGPVVEDLILMTMTLPTELDLVWGFHSRFSAWTVGLRGLDPLFPALRPGQREPLLDLAQFYRVMAMRGQVQVPLRVWPEFVSTLTEALPFGRVQRGEDHLQRVSEWLRGRFPDSGWTLSSLYPLWPVAPQHIFEAVPRARSG</sequence>
<organism evidence="1 2">
    <name type="scientific">Lentinus tigrinus ALCF2SS1-6</name>
    <dbReference type="NCBI Taxonomy" id="1328759"/>
    <lineage>
        <taxon>Eukaryota</taxon>
        <taxon>Fungi</taxon>
        <taxon>Dikarya</taxon>
        <taxon>Basidiomycota</taxon>
        <taxon>Agaricomycotina</taxon>
        <taxon>Agaricomycetes</taxon>
        <taxon>Polyporales</taxon>
        <taxon>Polyporaceae</taxon>
        <taxon>Lentinus</taxon>
    </lineage>
</organism>
<name>A0A5C2S8F8_9APHY</name>
<gene>
    <name evidence="1" type="ORF">L227DRAFT_563972</name>
</gene>
<proteinExistence type="predicted"/>
<dbReference type="AlphaFoldDB" id="A0A5C2S8F8"/>
<accession>A0A5C2S8F8</accession>
<dbReference type="EMBL" id="ML122269">
    <property type="protein sequence ID" value="RPD59558.1"/>
    <property type="molecule type" value="Genomic_DNA"/>
</dbReference>
<protein>
    <submittedName>
        <fullName evidence="1">Uncharacterized protein</fullName>
    </submittedName>
</protein>
<reference evidence="1" key="1">
    <citation type="journal article" date="2018" name="Genome Biol. Evol.">
        <title>Genomics and development of Lentinus tigrinus, a white-rot wood-decaying mushroom with dimorphic fruiting bodies.</title>
        <authorList>
            <person name="Wu B."/>
            <person name="Xu Z."/>
            <person name="Knudson A."/>
            <person name="Carlson A."/>
            <person name="Chen N."/>
            <person name="Kovaka S."/>
            <person name="LaButti K."/>
            <person name="Lipzen A."/>
            <person name="Pennachio C."/>
            <person name="Riley R."/>
            <person name="Schakwitz W."/>
            <person name="Umezawa K."/>
            <person name="Ohm R.A."/>
            <person name="Grigoriev I.V."/>
            <person name="Nagy L.G."/>
            <person name="Gibbons J."/>
            <person name="Hibbett D."/>
        </authorList>
    </citation>
    <scope>NUCLEOTIDE SEQUENCE [LARGE SCALE GENOMIC DNA]</scope>
    <source>
        <strain evidence="1">ALCF2SS1-6</strain>
    </source>
</reference>
<dbReference type="Proteomes" id="UP000313359">
    <property type="component" value="Unassembled WGS sequence"/>
</dbReference>
<evidence type="ECO:0000313" key="2">
    <source>
        <dbReference type="Proteomes" id="UP000313359"/>
    </source>
</evidence>
<keyword evidence="2" id="KW-1185">Reference proteome</keyword>